<name>A1ZNA6_MICM2</name>
<sequence>MQDFILYMPLDNIANGKVIGQGTDGALLEGTVQGAGITLQNDAILGECLQFDGTGAHIDLGDVGQLSTEQVTLSCWFNTEKTVGEQFIFDKMDEVAAHLWDNGFQYAVSPPWIWNGNIPIEANTWYHVVIVSNAGAGTTATYINGAQVSTAARSGTSGASNKPLTIGARNAAWGFQGKMAHLRVYNRVLTTDEISLMRTQDLAQSFRKAHPIDFDLHNQDVQNVLYIENEPTQVIQLDIQNKSTQQIRLNALTGDASPTNHHFALRFRPDTLKKPSSIQLAGSDWKMTQATPDADGMDVIYLRHATETTLGVDNATAHQTLSFSNIVVDSTQGSRGTRAELVCSNQVVYADSNLHLGGHSREIHLNVVNHQGKKNIPLHVGFVGDNGLLNDGSDNALKLRFTNVGKLPLAFKKGSGDDTNTSKFILSFDTGDAADEWSLNTSEVVKGITVNQPDDWKKADPVAITQEPNPQWILELDINEGKTLQSKEYFDVDITKIKTTFPTGHTHLYVRYENIPGYWDGEKILIIEKRPLVYKHKEDANNKNVGIGTNTPGEKLEVKGNTKLDGDTEVTGKVGIGTNMPGEKLEVNGNVKVSGNATANLSIKTSEAETKIYSHSDGVTYFQTQGPAYFGTNSINKINKPDLYINTDGKVGIGTNNPQIQLALSDNDTGLQCQDDGELAIYTNNQERVRIDNVGRVGIGTNDPSFKLDVQGQMRVNHNNIRGLTVENSPNQDGEHPSEVFLNGGKKSGSVGISESRGLYLWANGDQVNIKDGKVGIGTNNPQATLDVNGELKIGGEKPFVIKRFRNIGYNLLYNTGYSTSKYNAAIVGFQTNAGGNPSDKTFGMKLHMSPASTWSIEADIYTEGGHEYWEFVDVMFISKALSDCDLS</sequence>
<dbReference type="RefSeq" id="WP_002698518.1">
    <property type="nucleotide sequence ID" value="NZ_AAWS01000017.1"/>
</dbReference>
<dbReference type="AlphaFoldDB" id="A1ZNA6"/>
<dbReference type="GO" id="GO:0004553">
    <property type="term" value="F:hydrolase activity, hydrolyzing O-glycosyl compounds"/>
    <property type="evidence" value="ECO:0007669"/>
    <property type="project" value="UniProtKB-ARBA"/>
</dbReference>
<dbReference type="SMART" id="SM00560">
    <property type="entry name" value="LamGL"/>
    <property type="match status" value="1"/>
</dbReference>
<feature type="domain" description="LamG-like jellyroll fold" evidence="4">
    <location>
        <begin position="69"/>
        <end position="192"/>
    </location>
</feature>
<dbReference type="InterPro" id="IPR006558">
    <property type="entry name" value="LamG-like"/>
</dbReference>
<dbReference type="OrthoDB" id="9770043at2"/>
<dbReference type="InterPro" id="IPR013320">
    <property type="entry name" value="ConA-like_dom_sf"/>
</dbReference>
<proteinExistence type="predicted"/>
<dbReference type="SUPFAM" id="SSF49899">
    <property type="entry name" value="Concanavalin A-like lectins/glucanases"/>
    <property type="match status" value="1"/>
</dbReference>
<protein>
    <recommendedName>
        <fullName evidence="4">LamG-like jellyroll fold domain-containing protein</fullName>
    </recommendedName>
</protein>
<dbReference type="EMBL" id="AAWS01000017">
    <property type="protein sequence ID" value="EAY28287.1"/>
    <property type="molecule type" value="Genomic_DNA"/>
</dbReference>
<evidence type="ECO:0000259" key="4">
    <source>
        <dbReference type="SMART" id="SM00560"/>
    </source>
</evidence>
<evidence type="ECO:0000313" key="6">
    <source>
        <dbReference type="Proteomes" id="UP000004095"/>
    </source>
</evidence>
<evidence type="ECO:0000256" key="3">
    <source>
        <dbReference type="SAM" id="MobiDB-lite"/>
    </source>
</evidence>
<dbReference type="eggNOG" id="COG4675">
    <property type="taxonomic scope" value="Bacteria"/>
</dbReference>
<gene>
    <name evidence="5" type="ORF">M23134_03548</name>
</gene>
<keyword evidence="2" id="KW-1015">Disulfide bond</keyword>
<keyword evidence="6" id="KW-1185">Reference proteome</keyword>
<comment type="caution">
    <text evidence="5">The sequence shown here is derived from an EMBL/GenBank/DDBJ whole genome shotgun (WGS) entry which is preliminary data.</text>
</comment>
<keyword evidence="1" id="KW-0732">Signal</keyword>
<evidence type="ECO:0000256" key="2">
    <source>
        <dbReference type="ARBA" id="ARBA00023157"/>
    </source>
</evidence>
<reference evidence="5 6" key="1">
    <citation type="submission" date="2007-01" db="EMBL/GenBank/DDBJ databases">
        <authorList>
            <person name="Haygood M."/>
            <person name="Podell S."/>
            <person name="Anderson C."/>
            <person name="Hopkinson B."/>
            <person name="Roe K."/>
            <person name="Barbeau K."/>
            <person name="Gaasterland T."/>
            <person name="Ferriera S."/>
            <person name="Johnson J."/>
            <person name="Kravitz S."/>
            <person name="Beeson K."/>
            <person name="Sutton G."/>
            <person name="Rogers Y.-H."/>
            <person name="Friedman R."/>
            <person name="Frazier M."/>
            <person name="Venter J.C."/>
        </authorList>
    </citation>
    <scope>NUCLEOTIDE SEQUENCE [LARGE SCALE GENOMIC DNA]</scope>
    <source>
        <strain evidence="5 6">ATCC 23134</strain>
    </source>
</reference>
<dbReference type="Proteomes" id="UP000004095">
    <property type="component" value="Unassembled WGS sequence"/>
</dbReference>
<feature type="region of interest" description="Disordered" evidence="3">
    <location>
        <begin position="725"/>
        <end position="746"/>
    </location>
</feature>
<dbReference type="Pfam" id="PF13385">
    <property type="entry name" value="Laminin_G_3"/>
    <property type="match status" value="1"/>
</dbReference>
<evidence type="ECO:0000256" key="1">
    <source>
        <dbReference type="ARBA" id="ARBA00022729"/>
    </source>
</evidence>
<dbReference type="GO" id="GO:0005975">
    <property type="term" value="P:carbohydrate metabolic process"/>
    <property type="evidence" value="ECO:0007669"/>
    <property type="project" value="UniProtKB-ARBA"/>
</dbReference>
<accession>A1ZNA6</accession>
<dbReference type="Gene3D" id="2.60.120.200">
    <property type="match status" value="1"/>
</dbReference>
<dbReference type="eggNOG" id="COG2911">
    <property type="taxonomic scope" value="Bacteria"/>
</dbReference>
<evidence type="ECO:0000313" key="5">
    <source>
        <dbReference type="EMBL" id="EAY28287.1"/>
    </source>
</evidence>
<organism evidence="5 6">
    <name type="scientific">Microscilla marina ATCC 23134</name>
    <dbReference type="NCBI Taxonomy" id="313606"/>
    <lineage>
        <taxon>Bacteria</taxon>
        <taxon>Pseudomonadati</taxon>
        <taxon>Bacteroidota</taxon>
        <taxon>Cytophagia</taxon>
        <taxon>Cytophagales</taxon>
        <taxon>Microscillaceae</taxon>
        <taxon>Microscilla</taxon>
    </lineage>
</organism>